<keyword evidence="1" id="KW-0732">Signal</keyword>
<evidence type="ECO:0000313" key="2">
    <source>
        <dbReference type="EMBL" id="SDZ37329.1"/>
    </source>
</evidence>
<sequence>MNLTPLPRGRHPHQALAAWMACCALLCTPARAQTSPAFGPPPATSRSDTSDDIPLVDYLGLLQKIAPAAEEGARTYLAANQLRCARTLTTAELRRAMSQGDGDPLLMGLVRAAHLKDTAARDRLVAQIPCTPGAAR</sequence>
<dbReference type="AlphaFoldDB" id="A0A1H3SJP6"/>
<accession>A0A1H3SJP6</accession>
<dbReference type="RefSeq" id="WP_244160532.1">
    <property type="nucleotide sequence ID" value="NZ_CP141274.1"/>
</dbReference>
<organism evidence="2 3">
    <name type="scientific">Delftia lacustris</name>
    <dbReference type="NCBI Taxonomy" id="558537"/>
    <lineage>
        <taxon>Bacteria</taxon>
        <taxon>Pseudomonadati</taxon>
        <taxon>Pseudomonadota</taxon>
        <taxon>Betaproteobacteria</taxon>
        <taxon>Burkholderiales</taxon>
        <taxon>Comamonadaceae</taxon>
        <taxon>Delftia</taxon>
    </lineage>
</organism>
<evidence type="ECO:0000313" key="3">
    <source>
        <dbReference type="Proteomes" id="UP000183417"/>
    </source>
</evidence>
<feature type="chain" id="PRO_5010209099" evidence="1">
    <location>
        <begin position="33"/>
        <end position="136"/>
    </location>
</feature>
<proteinExistence type="predicted"/>
<dbReference type="GeneID" id="94692581"/>
<gene>
    <name evidence="2" type="ORF">SAMN05421547_12057</name>
</gene>
<name>A0A1H3SJP6_9BURK</name>
<evidence type="ECO:0000256" key="1">
    <source>
        <dbReference type="SAM" id="SignalP"/>
    </source>
</evidence>
<feature type="signal peptide" evidence="1">
    <location>
        <begin position="1"/>
        <end position="32"/>
    </location>
</feature>
<dbReference type="EMBL" id="FNPE01000020">
    <property type="protein sequence ID" value="SDZ37329.1"/>
    <property type="molecule type" value="Genomic_DNA"/>
</dbReference>
<dbReference type="Proteomes" id="UP000183417">
    <property type="component" value="Unassembled WGS sequence"/>
</dbReference>
<reference evidence="2 3" key="1">
    <citation type="submission" date="2016-10" db="EMBL/GenBank/DDBJ databases">
        <authorList>
            <person name="de Groot N.N."/>
        </authorList>
    </citation>
    <scope>NUCLEOTIDE SEQUENCE [LARGE SCALE GENOMIC DNA]</scope>
    <source>
        <strain evidence="2 3">LMG 24775</strain>
    </source>
</reference>
<protein>
    <submittedName>
        <fullName evidence="2">Uncharacterized protein</fullName>
    </submittedName>
</protein>